<feature type="signal peptide" evidence="10">
    <location>
        <begin position="1"/>
        <end position="18"/>
    </location>
</feature>
<dbReference type="PANTHER" id="PTHR47466">
    <property type="match status" value="1"/>
</dbReference>
<sequence length="328" mass="36396">MKRAGKYAVLGLAVAAAASVPRIGQAPAPAAALSPERSEICVTGAAPHAHDGAAHSQARVRQGARVAEPGSRVSARVAEQVERELDRQKITGKLLRATGDKKWIHVPVRFHVLHNGTKGKLTKKALKEQIKVLDAAYQGRKGGVDTRINFYLKQITWTKNKNWFKQPRRYEKAFKKKLRRGGDSTLNIYTADLGTELLGWASMPWDYKKNPVLDGLVIHHGSLPGGKIKDYDLGYTAVHEVGHWLGLYHTFGRNYPDQDGCAAGDLVGDTPSQKEPTEGCPKNAPDSCPAWGRDPIHNFMDYAHDKCMTEFTRGQAERMRNAWARYRP</sequence>
<comment type="similarity">
    <text evidence="1">Belongs to the peptidase M43B family.</text>
</comment>
<proteinExistence type="inferred from homology"/>
<evidence type="ECO:0000313" key="12">
    <source>
        <dbReference type="EMBL" id="GAA0959597.1"/>
    </source>
</evidence>
<dbReference type="SUPFAM" id="SSF55486">
    <property type="entry name" value="Metalloproteases ('zincins'), catalytic domain"/>
    <property type="match status" value="1"/>
</dbReference>
<evidence type="ECO:0000256" key="6">
    <source>
        <dbReference type="ARBA" id="ARBA00022833"/>
    </source>
</evidence>
<evidence type="ECO:0000256" key="4">
    <source>
        <dbReference type="ARBA" id="ARBA00022729"/>
    </source>
</evidence>
<evidence type="ECO:0000313" key="13">
    <source>
        <dbReference type="Proteomes" id="UP001500665"/>
    </source>
</evidence>
<keyword evidence="5" id="KW-0378">Hydrolase</keyword>
<comment type="caution">
    <text evidence="12">The sequence shown here is derived from an EMBL/GenBank/DDBJ whole genome shotgun (WGS) entry which is preliminary data.</text>
</comment>
<evidence type="ECO:0000256" key="5">
    <source>
        <dbReference type="ARBA" id="ARBA00022801"/>
    </source>
</evidence>
<organism evidence="12 13">
    <name type="scientific">Actinocorallia libanotica</name>
    <dbReference type="NCBI Taxonomy" id="46162"/>
    <lineage>
        <taxon>Bacteria</taxon>
        <taxon>Bacillati</taxon>
        <taxon>Actinomycetota</taxon>
        <taxon>Actinomycetes</taxon>
        <taxon>Streptosporangiales</taxon>
        <taxon>Thermomonosporaceae</taxon>
        <taxon>Actinocorallia</taxon>
    </lineage>
</organism>
<keyword evidence="7 12" id="KW-0482">Metalloprotease</keyword>
<evidence type="ECO:0000256" key="9">
    <source>
        <dbReference type="SAM" id="MobiDB-lite"/>
    </source>
</evidence>
<evidence type="ECO:0000256" key="7">
    <source>
        <dbReference type="ARBA" id="ARBA00023049"/>
    </source>
</evidence>
<feature type="chain" id="PRO_5045745723" evidence="10">
    <location>
        <begin position="19"/>
        <end position="328"/>
    </location>
</feature>
<keyword evidence="13" id="KW-1185">Reference proteome</keyword>
<dbReference type="GO" id="GO:0008237">
    <property type="term" value="F:metallopeptidase activity"/>
    <property type="evidence" value="ECO:0007669"/>
    <property type="project" value="UniProtKB-KW"/>
</dbReference>
<protein>
    <submittedName>
        <fullName evidence="12">Zinc metalloprotease</fullName>
    </submittedName>
</protein>
<dbReference type="Proteomes" id="UP001500665">
    <property type="component" value="Unassembled WGS sequence"/>
</dbReference>
<evidence type="ECO:0000259" key="11">
    <source>
        <dbReference type="Pfam" id="PF05572"/>
    </source>
</evidence>
<evidence type="ECO:0000256" key="3">
    <source>
        <dbReference type="ARBA" id="ARBA00022723"/>
    </source>
</evidence>
<keyword evidence="4 10" id="KW-0732">Signal</keyword>
<accession>A0ABP4C5J7</accession>
<dbReference type="Gene3D" id="3.40.390.10">
    <property type="entry name" value="Collagenase (Catalytic Domain)"/>
    <property type="match status" value="1"/>
</dbReference>
<dbReference type="EMBL" id="BAAAHH010000022">
    <property type="protein sequence ID" value="GAA0959597.1"/>
    <property type="molecule type" value="Genomic_DNA"/>
</dbReference>
<dbReference type="Pfam" id="PF05572">
    <property type="entry name" value="Peptidase_M43"/>
    <property type="match status" value="1"/>
</dbReference>
<keyword evidence="3" id="KW-0479">Metal-binding</keyword>
<dbReference type="CDD" id="cd04275">
    <property type="entry name" value="ZnMc_pappalysin_like"/>
    <property type="match status" value="1"/>
</dbReference>
<evidence type="ECO:0000256" key="8">
    <source>
        <dbReference type="ARBA" id="ARBA00023157"/>
    </source>
</evidence>
<name>A0ABP4C5J7_9ACTN</name>
<dbReference type="InterPro" id="IPR024079">
    <property type="entry name" value="MetalloPept_cat_dom_sf"/>
</dbReference>
<dbReference type="RefSeq" id="WP_344243338.1">
    <property type="nucleotide sequence ID" value="NZ_BAAAHH010000022.1"/>
</dbReference>
<feature type="domain" description="Peptidase M43 pregnancy-associated plasma-A" evidence="11">
    <location>
        <begin position="235"/>
        <end position="322"/>
    </location>
</feature>
<gene>
    <name evidence="12" type="ORF">GCM10009550_49600</name>
</gene>
<evidence type="ECO:0000256" key="1">
    <source>
        <dbReference type="ARBA" id="ARBA00008721"/>
    </source>
</evidence>
<dbReference type="PANTHER" id="PTHR47466:SF1">
    <property type="entry name" value="METALLOPROTEASE MEP1 (AFU_ORTHOLOGUE AFUA_1G07730)-RELATED"/>
    <property type="match status" value="1"/>
</dbReference>
<keyword evidence="2" id="KW-0645">Protease</keyword>
<dbReference type="InterPro" id="IPR008754">
    <property type="entry name" value="Peptidase_M43"/>
</dbReference>
<feature type="region of interest" description="Disordered" evidence="9">
    <location>
        <begin position="262"/>
        <end position="284"/>
    </location>
</feature>
<evidence type="ECO:0000256" key="10">
    <source>
        <dbReference type="SAM" id="SignalP"/>
    </source>
</evidence>
<keyword evidence="6" id="KW-0862">Zinc</keyword>
<reference evidence="13" key="1">
    <citation type="journal article" date="2019" name="Int. J. Syst. Evol. Microbiol.">
        <title>The Global Catalogue of Microorganisms (GCM) 10K type strain sequencing project: providing services to taxonomists for standard genome sequencing and annotation.</title>
        <authorList>
            <consortium name="The Broad Institute Genomics Platform"/>
            <consortium name="The Broad Institute Genome Sequencing Center for Infectious Disease"/>
            <person name="Wu L."/>
            <person name="Ma J."/>
        </authorList>
    </citation>
    <scope>NUCLEOTIDE SEQUENCE [LARGE SCALE GENOMIC DNA]</scope>
    <source>
        <strain evidence="13">JCM 10696</strain>
    </source>
</reference>
<keyword evidence="8" id="KW-1015">Disulfide bond</keyword>
<evidence type="ECO:0000256" key="2">
    <source>
        <dbReference type="ARBA" id="ARBA00022670"/>
    </source>
</evidence>